<feature type="domain" description="Tyrosine specific protein phosphatases" evidence="5">
    <location>
        <begin position="300"/>
        <end position="360"/>
    </location>
</feature>
<feature type="domain" description="Tyrosine-protein phosphatase" evidence="4">
    <location>
        <begin position="241"/>
        <end position="381"/>
    </location>
</feature>
<evidence type="ECO:0000256" key="1">
    <source>
        <dbReference type="ARBA" id="ARBA00022801"/>
    </source>
</evidence>
<keyword evidence="2" id="KW-0904">Protein phosphatase</keyword>
<organism evidence="6 7">
    <name type="scientific">Cystoisospora suis</name>
    <dbReference type="NCBI Taxonomy" id="483139"/>
    <lineage>
        <taxon>Eukaryota</taxon>
        <taxon>Sar</taxon>
        <taxon>Alveolata</taxon>
        <taxon>Apicomplexa</taxon>
        <taxon>Conoidasida</taxon>
        <taxon>Coccidia</taxon>
        <taxon>Eucoccidiorida</taxon>
        <taxon>Eimeriorina</taxon>
        <taxon>Sarcocystidae</taxon>
        <taxon>Cystoisospora</taxon>
    </lineage>
</organism>
<dbReference type="OrthoDB" id="2017893at2759"/>
<evidence type="ECO:0000259" key="4">
    <source>
        <dbReference type="PROSITE" id="PS50054"/>
    </source>
</evidence>
<evidence type="ECO:0000313" key="7">
    <source>
        <dbReference type="Proteomes" id="UP000221165"/>
    </source>
</evidence>
<protein>
    <submittedName>
        <fullName evidence="6">Dual specificity protein phosphatase 1-like isoform x1</fullName>
    </submittedName>
</protein>
<dbReference type="InterPro" id="IPR020422">
    <property type="entry name" value="TYR_PHOSPHATASE_DUAL_dom"/>
</dbReference>
<evidence type="ECO:0000259" key="5">
    <source>
        <dbReference type="PROSITE" id="PS50056"/>
    </source>
</evidence>
<evidence type="ECO:0000256" key="3">
    <source>
        <dbReference type="SAM" id="MobiDB-lite"/>
    </source>
</evidence>
<dbReference type="InterPro" id="IPR016130">
    <property type="entry name" value="Tyr_Pase_AS"/>
</dbReference>
<keyword evidence="1" id="KW-0378">Hydrolase</keyword>
<dbReference type="PROSITE" id="PS50056">
    <property type="entry name" value="TYR_PHOSPHATASE_2"/>
    <property type="match status" value="1"/>
</dbReference>
<evidence type="ECO:0000313" key="6">
    <source>
        <dbReference type="EMBL" id="PHJ21468.1"/>
    </source>
</evidence>
<dbReference type="PANTHER" id="PTHR46377:SF5">
    <property type="entry name" value="DUAL SPECIFICITY PHOSPHATASE"/>
    <property type="match status" value="1"/>
</dbReference>
<dbReference type="SMART" id="SM00195">
    <property type="entry name" value="DSPc"/>
    <property type="match status" value="1"/>
</dbReference>
<sequence>MLLCMVTKKPRSGQEAMEERNCLNPTEDAAVDGGVSGESGQRPPPAHLPTPTQRLSSVIHSVLSRSMRVTSEEPVTDNARLVFVTPRLGISSLFATFDCEVLHAAGITHVVTVGAHIPSPSCKCHRLRRTASVLAAERTTPLPLQRATSGETARDAPGLQGVSSAREGSLLSSSQMRNSIEPGRSEPFCAAGPKRRLFRKSCSEESRAVLAERGAHRLPGQSRTANASGGGGRTQSIPQCEVARYGDGVAAAGVVERGVGGSEGMPDKLGQSVVSNSRGCKAFTCLHVALLDNETANLLDELPRVLRFVEDSLRTSEEHKVLVHCFAGKSRSAAVLCAFLMKSEGISLEEALARIRKVRPIACPNPSFMWQLQRYEQSLKCERGRTVRPPAVS</sequence>
<dbReference type="RefSeq" id="XP_067923150.1">
    <property type="nucleotide sequence ID" value="XM_068064875.1"/>
</dbReference>
<feature type="region of interest" description="Disordered" evidence="3">
    <location>
        <begin position="210"/>
        <end position="235"/>
    </location>
</feature>
<dbReference type="GO" id="GO:0005737">
    <property type="term" value="C:cytoplasm"/>
    <property type="evidence" value="ECO:0007669"/>
    <property type="project" value="TreeGrafter"/>
</dbReference>
<dbReference type="SUPFAM" id="SSF52799">
    <property type="entry name" value="(Phosphotyrosine protein) phosphatases II"/>
    <property type="match status" value="1"/>
</dbReference>
<dbReference type="GO" id="GO:0008579">
    <property type="term" value="F:JUN kinase phosphatase activity"/>
    <property type="evidence" value="ECO:0007669"/>
    <property type="project" value="TreeGrafter"/>
</dbReference>
<dbReference type="VEuPathDB" id="ToxoDB:CSUI_004690"/>
<dbReference type="GeneID" id="94428086"/>
<name>A0A2C6KZL3_9APIC</name>
<reference evidence="6 7" key="1">
    <citation type="journal article" date="2017" name="Int. J. Parasitol.">
        <title>The genome of the protozoan parasite Cystoisospora suis and a reverse vaccinology approach to identify vaccine candidates.</title>
        <authorList>
            <person name="Palmieri N."/>
            <person name="Shrestha A."/>
            <person name="Ruttkowski B."/>
            <person name="Beck T."/>
            <person name="Vogl C."/>
            <person name="Tomley F."/>
            <person name="Blake D.P."/>
            <person name="Joachim A."/>
        </authorList>
    </citation>
    <scope>NUCLEOTIDE SEQUENCE [LARGE SCALE GENOMIC DNA]</scope>
    <source>
        <strain evidence="6 7">Wien I</strain>
    </source>
</reference>
<comment type="caution">
    <text evidence="6">The sequence shown here is derived from an EMBL/GenBank/DDBJ whole genome shotgun (WGS) entry which is preliminary data.</text>
</comment>
<dbReference type="Gene3D" id="3.90.190.10">
    <property type="entry name" value="Protein tyrosine phosphatase superfamily"/>
    <property type="match status" value="1"/>
</dbReference>
<dbReference type="AlphaFoldDB" id="A0A2C6KZL3"/>
<dbReference type="EMBL" id="MIGC01002228">
    <property type="protein sequence ID" value="PHJ21468.1"/>
    <property type="molecule type" value="Genomic_DNA"/>
</dbReference>
<keyword evidence="7" id="KW-1185">Reference proteome</keyword>
<accession>A0A2C6KZL3</accession>
<evidence type="ECO:0000256" key="2">
    <source>
        <dbReference type="ARBA" id="ARBA00022912"/>
    </source>
</evidence>
<proteinExistence type="predicted"/>
<dbReference type="InterPro" id="IPR000387">
    <property type="entry name" value="Tyr_Pase_dom"/>
</dbReference>
<gene>
    <name evidence="6" type="ORF">CSUI_004690</name>
</gene>
<feature type="region of interest" description="Disordered" evidence="3">
    <location>
        <begin position="8"/>
        <end position="52"/>
    </location>
</feature>
<dbReference type="InterPro" id="IPR000340">
    <property type="entry name" value="Dual-sp_phosphatase_cat-dom"/>
</dbReference>
<dbReference type="PROSITE" id="PS00383">
    <property type="entry name" value="TYR_PHOSPHATASE_1"/>
    <property type="match status" value="1"/>
</dbReference>
<dbReference type="PANTHER" id="PTHR46377">
    <property type="entry name" value="DUAL SPECIFICITY PROTEIN PHOSPHATASE 19"/>
    <property type="match status" value="1"/>
</dbReference>
<dbReference type="CDD" id="cd14498">
    <property type="entry name" value="DSP"/>
    <property type="match status" value="1"/>
</dbReference>
<feature type="region of interest" description="Disordered" evidence="3">
    <location>
        <begin position="137"/>
        <end position="188"/>
    </location>
</feature>
<dbReference type="Proteomes" id="UP000221165">
    <property type="component" value="Unassembled WGS sequence"/>
</dbReference>
<dbReference type="PROSITE" id="PS50054">
    <property type="entry name" value="TYR_PHOSPHATASE_DUAL"/>
    <property type="match status" value="1"/>
</dbReference>
<dbReference type="Pfam" id="PF00782">
    <property type="entry name" value="DSPc"/>
    <property type="match status" value="1"/>
</dbReference>
<dbReference type="InterPro" id="IPR029021">
    <property type="entry name" value="Prot-tyrosine_phosphatase-like"/>
</dbReference>